<evidence type="ECO:0000313" key="2">
    <source>
        <dbReference type="Proteomes" id="UP000238634"/>
    </source>
</evidence>
<sequence length="101" mass="10959">MEVVKRIEIMASSVELNKILKALEKSGVPGYTVIRNVAGRSVRGTVSDDFSSLDNVYVIAFCSTEQIDTVIENLNPILNKFGGVCFVSDATQMNVVRCVGS</sequence>
<dbReference type="AlphaFoldDB" id="A0A2T1D7L2"/>
<dbReference type="Gene3D" id="3.30.70.120">
    <property type="match status" value="1"/>
</dbReference>
<dbReference type="InterPro" id="IPR011322">
    <property type="entry name" value="N-reg_PII-like_a/b"/>
</dbReference>
<dbReference type="Proteomes" id="UP000238634">
    <property type="component" value="Unassembled WGS sequence"/>
</dbReference>
<protein>
    <submittedName>
        <fullName evidence="1">Transcriptional regulator</fullName>
    </submittedName>
</protein>
<name>A0A2T1D7L2_9CYAN</name>
<dbReference type="RefSeq" id="WP_073073936.1">
    <property type="nucleotide sequence ID" value="NZ_MPPI01000027.1"/>
</dbReference>
<dbReference type="GO" id="GO:0030234">
    <property type="term" value="F:enzyme regulator activity"/>
    <property type="evidence" value="ECO:0007669"/>
    <property type="project" value="InterPro"/>
</dbReference>
<dbReference type="OrthoDB" id="281081at2"/>
<proteinExistence type="predicted"/>
<dbReference type="Pfam" id="PF00543">
    <property type="entry name" value="P-II"/>
    <property type="match status" value="1"/>
</dbReference>
<keyword evidence="2" id="KW-1185">Reference proteome</keyword>
<dbReference type="InterPro" id="IPR015867">
    <property type="entry name" value="N-reg_PII/ATP_PRibTrfase_C"/>
</dbReference>
<dbReference type="SUPFAM" id="SSF54913">
    <property type="entry name" value="GlnB-like"/>
    <property type="match status" value="1"/>
</dbReference>
<comment type="caution">
    <text evidence="1">The sequence shown here is derived from an EMBL/GenBank/DDBJ whole genome shotgun (WGS) entry which is preliminary data.</text>
</comment>
<reference evidence="1 2" key="1">
    <citation type="submission" date="2018-02" db="EMBL/GenBank/DDBJ databases">
        <authorList>
            <person name="Cohen D.B."/>
            <person name="Kent A.D."/>
        </authorList>
    </citation>
    <scope>NUCLEOTIDE SEQUENCE [LARGE SCALE GENOMIC DNA]</scope>
    <source>
        <strain evidence="1 2">ULC007</strain>
    </source>
</reference>
<dbReference type="EMBL" id="PVWG01000041">
    <property type="protein sequence ID" value="PSB16480.1"/>
    <property type="molecule type" value="Genomic_DNA"/>
</dbReference>
<evidence type="ECO:0000313" key="1">
    <source>
        <dbReference type="EMBL" id="PSB16480.1"/>
    </source>
</evidence>
<dbReference type="STRING" id="1920490.GCA_001895925_01311"/>
<dbReference type="InterPro" id="IPR002187">
    <property type="entry name" value="N-reg_PII"/>
</dbReference>
<reference evidence="1 2" key="2">
    <citation type="submission" date="2018-03" db="EMBL/GenBank/DDBJ databases">
        <title>The ancient ancestry and fast evolution of plastids.</title>
        <authorList>
            <person name="Moore K.R."/>
            <person name="Magnabosco C."/>
            <person name="Momper L."/>
            <person name="Gold D.A."/>
            <person name="Bosak T."/>
            <person name="Fournier G.P."/>
        </authorList>
    </citation>
    <scope>NUCLEOTIDE SEQUENCE [LARGE SCALE GENOMIC DNA]</scope>
    <source>
        <strain evidence="1 2">ULC007</strain>
    </source>
</reference>
<gene>
    <name evidence="1" type="ORF">C7B65_21405</name>
</gene>
<dbReference type="GO" id="GO:0006808">
    <property type="term" value="P:regulation of nitrogen utilization"/>
    <property type="evidence" value="ECO:0007669"/>
    <property type="project" value="InterPro"/>
</dbReference>
<organism evidence="1 2">
    <name type="scientific">Phormidesmis priestleyi ULC007</name>
    <dbReference type="NCBI Taxonomy" id="1920490"/>
    <lineage>
        <taxon>Bacteria</taxon>
        <taxon>Bacillati</taxon>
        <taxon>Cyanobacteriota</taxon>
        <taxon>Cyanophyceae</taxon>
        <taxon>Leptolyngbyales</taxon>
        <taxon>Leptolyngbyaceae</taxon>
        <taxon>Phormidesmis</taxon>
    </lineage>
</organism>
<accession>A0A2T1D7L2</accession>